<feature type="compositionally biased region" description="Basic and acidic residues" evidence="1">
    <location>
        <begin position="88"/>
        <end position="105"/>
    </location>
</feature>
<dbReference type="STRING" id="49186.SAMN05421647_11351"/>
<accession>A0A1N6XAJ9</accession>
<dbReference type="RefSeq" id="WP_076466091.1">
    <property type="nucleotide sequence ID" value="NZ_FTMN01000013.1"/>
</dbReference>
<gene>
    <name evidence="2" type="ORF">SAMN05421647_11351</name>
</gene>
<evidence type="ECO:0000256" key="1">
    <source>
        <dbReference type="SAM" id="MobiDB-lite"/>
    </source>
</evidence>
<keyword evidence="3" id="KW-1185">Reference proteome</keyword>
<reference evidence="2 3" key="1">
    <citation type="submission" date="2017-01" db="EMBL/GenBank/DDBJ databases">
        <authorList>
            <person name="Mah S.A."/>
            <person name="Swanson W.J."/>
            <person name="Moy G.W."/>
            <person name="Vacquier V.D."/>
        </authorList>
    </citation>
    <scope>NUCLEOTIDE SEQUENCE [LARGE SCALE GENOMIC DNA]</scope>
    <source>
        <strain evidence="2 3">DSM 7027</strain>
    </source>
</reference>
<protein>
    <recommendedName>
        <fullName evidence="4">Conjugation TrbI-like protein</fullName>
    </recommendedName>
</protein>
<feature type="region of interest" description="Disordered" evidence="1">
    <location>
        <begin position="161"/>
        <end position="184"/>
    </location>
</feature>
<evidence type="ECO:0000313" key="3">
    <source>
        <dbReference type="Proteomes" id="UP000186895"/>
    </source>
</evidence>
<dbReference type="Proteomes" id="UP000186895">
    <property type="component" value="Unassembled WGS sequence"/>
</dbReference>
<dbReference type="EMBL" id="FTMN01000013">
    <property type="protein sequence ID" value="SIQ99372.1"/>
    <property type="molecule type" value="Genomic_DNA"/>
</dbReference>
<evidence type="ECO:0000313" key="2">
    <source>
        <dbReference type="EMBL" id="SIQ99372.1"/>
    </source>
</evidence>
<evidence type="ECO:0008006" key="4">
    <source>
        <dbReference type="Google" id="ProtNLM"/>
    </source>
</evidence>
<organism evidence="2 3">
    <name type="scientific">Marinobacterium stanieri</name>
    <dbReference type="NCBI Taxonomy" id="49186"/>
    <lineage>
        <taxon>Bacteria</taxon>
        <taxon>Pseudomonadati</taxon>
        <taxon>Pseudomonadota</taxon>
        <taxon>Gammaproteobacteria</taxon>
        <taxon>Oceanospirillales</taxon>
        <taxon>Oceanospirillaceae</taxon>
        <taxon>Marinobacterium</taxon>
    </lineage>
</organism>
<name>A0A1N6XAJ9_9GAMM</name>
<proteinExistence type="predicted"/>
<feature type="region of interest" description="Disordered" evidence="1">
    <location>
        <begin position="62"/>
        <end position="121"/>
    </location>
</feature>
<sequence>MSDAPVVDTSTQKKNFISGLFSLFSSATPHSGFNRLLLVFALVGAFSWYWWMSEDKQTASLGRTETSESASESTSLDTNTLDAGTRAEIAKHDAEAAGEAREKGENFAGARPAPEKTSTKDVLAGIRDRAKLKTDVVAVEDAAPAAPVDVPVFKLDLETASRASSPRVEDAKQNTVTTQPKQEKENPYLHAALEKTKKAKSQGSEFLNGTLVEFEPDEEEQLLAANNAPSGRTQPGLELGGSVQAEDQTAQVNEPVARQVLDPGHFVFGYSLTGVDTDVARNEVAAEIMGGELDGCRLLGTWQRLSNYNQELSLVFNTLSYGGQPVPVNLVAFNHQSKLPAFVDEVDRHILVRWGGLVTGSMLAALKTTATAAAVTNEEAAVAFSLSDDELKEVFVSSAGDKAAEKLIELFDRPITSRVFPHQEMQLLVMEPVSVPHSTRGCSSRNY</sequence>
<dbReference type="AlphaFoldDB" id="A0A1N6XAJ9"/>